<organism evidence="4 5">
    <name type="scientific">Dendrobium chrysotoxum</name>
    <name type="common">Orchid</name>
    <dbReference type="NCBI Taxonomy" id="161865"/>
    <lineage>
        <taxon>Eukaryota</taxon>
        <taxon>Viridiplantae</taxon>
        <taxon>Streptophyta</taxon>
        <taxon>Embryophyta</taxon>
        <taxon>Tracheophyta</taxon>
        <taxon>Spermatophyta</taxon>
        <taxon>Magnoliopsida</taxon>
        <taxon>Liliopsida</taxon>
        <taxon>Asparagales</taxon>
        <taxon>Orchidaceae</taxon>
        <taxon>Epidendroideae</taxon>
        <taxon>Malaxideae</taxon>
        <taxon>Dendrobiinae</taxon>
        <taxon>Dendrobium</taxon>
    </lineage>
</organism>
<sequence length="691" mass="77235">MAGGREEKVEARLPAGDRLRREKNLASDPSLGMEERLPSTVIATILSKLDLRSLCAASASCRYLRSCAIHTLSFTPSFHLLEIAPTLDLLRTLLLPNPYLRSLKLDCSRLDDSSIGHLARASSLQELCLHNCENLSGRLLVELGRKCPDLRSVYLSSLAEHRKLSVLYSELKELLTGCLHLESLSLLFDVAEFEHPEFAQVWATASDKLTSLEFGYIPMSMLTALLVLVVETRQPSCVLRPSVFPNLQKLCLSVDYITDVLMSSLSIGLPSLTHLDLQDAPIAEPIQSSDLTNLGLQHINQHGILKHISLIRSQEFLFTYFRRVNDLGILLMSDSCASLESISLGGFCRVTDTGFRAIIHSCSNLRKLRISHGSQLTDLVFHDISATSLSLTHVSLRWCNLLTNIGIKRLSFNTDLTVIDLRDCRNLGDEALESLSYLHKLHTLLLDGTDISDIGVSFLGRGGFPLSSLSLRGCKKLTDACIPSLFRGSAGHGIQMFDLSRIPNLSDNAILSLAKTRIPIVELRIRECPLIGDTSVMALASMQVEGGSFGSSMHLLDIFDCDRITPLAIRWFKKPYFPRLRWLGVTGCLNRDMVDALVRSRPFVHVACRGEELGNGFWDSSFGWYHHEEDELDELEQWLLEGEDASDDEGDIMTFRPIKVNIHIIYTIFEFGTFWLVVKVLNQQIKMSCVY</sequence>
<dbReference type="Pfam" id="PF25372">
    <property type="entry name" value="DUF7885"/>
    <property type="match status" value="1"/>
</dbReference>
<proteinExistence type="predicted"/>
<evidence type="ECO:0000256" key="1">
    <source>
        <dbReference type="SAM" id="Phobius"/>
    </source>
</evidence>
<keyword evidence="1" id="KW-1133">Transmembrane helix</keyword>
<evidence type="ECO:0000313" key="5">
    <source>
        <dbReference type="Proteomes" id="UP000775213"/>
    </source>
</evidence>
<dbReference type="Gene3D" id="3.80.10.10">
    <property type="entry name" value="Ribonuclease Inhibitor"/>
    <property type="match status" value="3"/>
</dbReference>
<dbReference type="EMBL" id="JAGFBR010000809">
    <property type="protein sequence ID" value="KAH0433665.1"/>
    <property type="molecule type" value="Genomic_DNA"/>
</dbReference>
<dbReference type="InterPro" id="IPR032675">
    <property type="entry name" value="LRR_dom_sf"/>
</dbReference>
<dbReference type="InterPro" id="IPR036047">
    <property type="entry name" value="F-box-like_dom_sf"/>
</dbReference>
<protein>
    <recommendedName>
        <fullName evidence="6">F-box/LRR-repeat protein</fullName>
    </recommendedName>
</protein>
<dbReference type="SMART" id="SM00367">
    <property type="entry name" value="LRR_CC"/>
    <property type="match status" value="9"/>
</dbReference>
<dbReference type="GO" id="GO:0019005">
    <property type="term" value="C:SCF ubiquitin ligase complex"/>
    <property type="evidence" value="ECO:0007669"/>
    <property type="project" value="TreeGrafter"/>
</dbReference>
<evidence type="ECO:0000313" key="4">
    <source>
        <dbReference type="EMBL" id="KAH0433665.1"/>
    </source>
</evidence>
<accession>A0AAV7FIF7</accession>
<dbReference type="Gene3D" id="1.20.1280.50">
    <property type="match status" value="1"/>
</dbReference>
<evidence type="ECO:0000259" key="2">
    <source>
        <dbReference type="Pfam" id="PF12937"/>
    </source>
</evidence>
<comment type="caution">
    <text evidence="4">The sequence shown here is derived from an EMBL/GenBank/DDBJ whole genome shotgun (WGS) entry which is preliminary data.</text>
</comment>
<evidence type="ECO:0008006" key="6">
    <source>
        <dbReference type="Google" id="ProtNLM"/>
    </source>
</evidence>
<gene>
    <name evidence="4" type="ORF">IEQ34_026976</name>
</gene>
<reference evidence="4 5" key="1">
    <citation type="journal article" date="2021" name="Hortic Res">
        <title>Chromosome-scale assembly of the Dendrobium chrysotoxum genome enhances the understanding of orchid evolution.</title>
        <authorList>
            <person name="Zhang Y."/>
            <person name="Zhang G.Q."/>
            <person name="Zhang D."/>
            <person name="Liu X.D."/>
            <person name="Xu X.Y."/>
            <person name="Sun W.H."/>
            <person name="Yu X."/>
            <person name="Zhu X."/>
            <person name="Wang Z.W."/>
            <person name="Zhao X."/>
            <person name="Zhong W.Y."/>
            <person name="Chen H."/>
            <person name="Yin W.L."/>
            <person name="Huang T."/>
            <person name="Niu S.C."/>
            <person name="Liu Z.J."/>
        </authorList>
    </citation>
    <scope>NUCLEOTIDE SEQUENCE [LARGE SCALE GENOMIC DNA]</scope>
    <source>
        <strain evidence="4">Lindl</strain>
    </source>
</reference>
<dbReference type="InterPro" id="IPR001810">
    <property type="entry name" value="F-box_dom"/>
</dbReference>
<name>A0AAV7FIF7_DENCH</name>
<evidence type="ECO:0000259" key="3">
    <source>
        <dbReference type="Pfam" id="PF25372"/>
    </source>
</evidence>
<dbReference type="SUPFAM" id="SSF81383">
    <property type="entry name" value="F-box domain"/>
    <property type="match status" value="1"/>
</dbReference>
<dbReference type="SUPFAM" id="SSF52047">
    <property type="entry name" value="RNI-like"/>
    <property type="match status" value="1"/>
</dbReference>
<feature type="domain" description="F-box/LRR-repeat protein 15-like leucin rich repeat" evidence="3">
    <location>
        <begin position="80"/>
        <end position="614"/>
    </location>
</feature>
<keyword evidence="1" id="KW-0812">Transmembrane</keyword>
<dbReference type="PANTHER" id="PTHR13318">
    <property type="entry name" value="PARTNER OF PAIRED, ISOFORM B-RELATED"/>
    <property type="match status" value="1"/>
</dbReference>
<feature type="transmembrane region" description="Helical" evidence="1">
    <location>
        <begin position="660"/>
        <end position="678"/>
    </location>
</feature>
<dbReference type="Pfam" id="PF12937">
    <property type="entry name" value="F-box-like"/>
    <property type="match status" value="1"/>
</dbReference>
<dbReference type="FunFam" id="3.80.10.10:FF:000494">
    <property type="entry name" value="F-box/LRR-repeat protein 10 isoform A"/>
    <property type="match status" value="1"/>
</dbReference>
<dbReference type="AlphaFoldDB" id="A0AAV7FIF7"/>
<dbReference type="Proteomes" id="UP000775213">
    <property type="component" value="Unassembled WGS sequence"/>
</dbReference>
<feature type="domain" description="F-box" evidence="2">
    <location>
        <begin position="36"/>
        <end position="71"/>
    </location>
</feature>
<keyword evidence="5" id="KW-1185">Reference proteome</keyword>
<keyword evidence="1" id="KW-0472">Membrane</keyword>
<dbReference type="InterPro" id="IPR006553">
    <property type="entry name" value="Leu-rich_rpt_Cys-con_subtyp"/>
</dbReference>
<dbReference type="InterPro" id="IPR057207">
    <property type="entry name" value="FBXL15_LRR"/>
</dbReference>
<dbReference type="GO" id="GO:0031146">
    <property type="term" value="P:SCF-dependent proteasomal ubiquitin-dependent protein catabolic process"/>
    <property type="evidence" value="ECO:0007669"/>
    <property type="project" value="TreeGrafter"/>
</dbReference>